<dbReference type="GO" id="GO:0020037">
    <property type="term" value="F:heme binding"/>
    <property type="evidence" value="ECO:0007669"/>
    <property type="project" value="InterPro"/>
</dbReference>
<dbReference type="GO" id="GO:0004497">
    <property type="term" value="F:monooxygenase activity"/>
    <property type="evidence" value="ECO:0007669"/>
    <property type="project" value="UniProtKB-KW"/>
</dbReference>
<feature type="binding site" description="axial binding residue" evidence="5">
    <location>
        <position position="515"/>
    </location>
    <ligand>
        <name>heme</name>
        <dbReference type="ChEBI" id="CHEBI:30413"/>
    </ligand>
    <ligandPart>
        <name>Fe</name>
        <dbReference type="ChEBI" id="CHEBI:18248"/>
    </ligandPart>
</feature>
<evidence type="ECO:0000256" key="3">
    <source>
        <dbReference type="ARBA" id="ARBA00022723"/>
    </source>
</evidence>
<comment type="caution">
    <text evidence="7">The sequence shown here is derived from an EMBL/GenBank/DDBJ whole genome shotgun (WGS) entry which is preliminary data.</text>
</comment>
<comment type="cofactor">
    <cofactor evidence="1 5">
        <name>heme</name>
        <dbReference type="ChEBI" id="CHEBI:30413"/>
    </cofactor>
</comment>
<keyword evidence="8" id="KW-1185">Reference proteome</keyword>
<dbReference type="SUPFAM" id="SSF48264">
    <property type="entry name" value="Cytochrome P450"/>
    <property type="match status" value="1"/>
</dbReference>
<evidence type="ECO:0000256" key="2">
    <source>
        <dbReference type="ARBA" id="ARBA00010617"/>
    </source>
</evidence>
<dbReference type="EMBL" id="NESQ01000306">
    <property type="protein sequence ID" value="PUU74337.1"/>
    <property type="molecule type" value="Genomic_DNA"/>
</dbReference>
<evidence type="ECO:0000256" key="4">
    <source>
        <dbReference type="ARBA" id="ARBA00023004"/>
    </source>
</evidence>
<keyword evidence="6" id="KW-0560">Oxidoreductase</keyword>
<evidence type="ECO:0000256" key="6">
    <source>
        <dbReference type="RuleBase" id="RU000461"/>
    </source>
</evidence>
<dbReference type="InterPro" id="IPR002401">
    <property type="entry name" value="Cyt_P450_E_grp-I"/>
</dbReference>
<dbReference type="InterPro" id="IPR036396">
    <property type="entry name" value="Cyt_P450_sf"/>
</dbReference>
<accession>A0A2T6ZFS2</accession>
<protein>
    <submittedName>
        <fullName evidence="7">Cytochrome P450</fullName>
    </submittedName>
</protein>
<dbReference type="Pfam" id="PF00067">
    <property type="entry name" value="p450"/>
    <property type="match status" value="1"/>
</dbReference>
<keyword evidence="4 5" id="KW-0408">Iron</keyword>
<comment type="similarity">
    <text evidence="2 6">Belongs to the cytochrome P450 family.</text>
</comment>
<dbReference type="AlphaFoldDB" id="A0A2T6ZFS2"/>
<dbReference type="PRINTS" id="PR00385">
    <property type="entry name" value="P450"/>
</dbReference>
<evidence type="ECO:0000313" key="7">
    <source>
        <dbReference type="EMBL" id="PUU74337.1"/>
    </source>
</evidence>
<keyword evidence="6" id="KW-0503">Monooxygenase</keyword>
<keyword evidence="5 6" id="KW-0349">Heme</keyword>
<evidence type="ECO:0000256" key="5">
    <source>
        <dbReference type="PIRSR" id="PIRSR602401-1"/>
    </source>
</evidence>
<name>A0A2T6ZFS2_TUBBO</name>
<evidence type="ECO:0000256" key="1">
    <source>
        <dbReference type="ARBA" id="ARBA00001971"/>
    </source>
</evidence>
<dbReference type="Proteomes" id="UP000244722">
    <property type="component" value="Unassembled WGS sequence"/>
</dbReference>
<dbReference type="PROSITE" id="PS00086">
    <property type="entry name" value="CYTOCHROME_P450"/>
    <property type="match status" value="1"/>
</dbReference>
<dbReference type="GO" id="GO:0016705">
    <property type="term" value="F:oxidoreductase activity, acting on paired donors, with incorporation or reduction of molecular oxygen"/>
    <property type="evidence" value="ECO:0007669"/>
    <property type="project" value="InterPro"/>
</dbReference>
<reference evidence="7 8" key="1">
    <citation type="submission" date="2017-04" db="EMBL/GenBank/DDBJ databases">
        <title>Draft genome sequence of Tuber borchii Vittad., a whitish edible truffle.</title>
        <authorList>
            <consortium name="DOE Joint Genome Institute"/>
            <person name="Murat C."/>
            <person name="Kuo A."/>
            <person name="Barry K.W."/>
            <person name="Clum A."/>
            <person name="Dockter R.B."/>
            <person name="Fauchery L."/>
            <person name="Iotti M."/>
            <person name="Kohler A."/>
            <person name="Labutti K."/>
            <person name="Lindquist E.A."/>
            <person name="Lipzen A."/>
            <person name="Ohm R.A."/>
            <person name="Wang M."/>
            <person name="Grigoriev I.V."/>
            <person name="Zambonelli A."/>
            <person name="Martin F.M."/>
        </authorList>
    </citation>
    <scope>NUCLEOTIDE SEQUENCE [LARGE SCALE GENOMIC DNA]</scope>
    <source>
        <strain evidence="7 8">Tbo3840</strain>
    </source>
</reference>
<dbReference type="InterPro" id="IPR017972">
    <property type="entry name" value="Cyt_P450_CS"/>
</dbReference>
<dbReference type="GO" id="GO:0005506">
    <property type="term" value="F:iron ion binding"/>
    <property type="evidence" value="ECO:0007669"/>
    <property type="project" value="InterPro"/>
</dbReference>
<gene>
    <name evidence="7" type="ORF">B9Z19DRAFT_1196312</name>
</gene>
<dbReference type="PANTHER" id="PTHR24305">
    <property type="entry name" value="CYTOCHROME P450"/>
    <property type="match status" value="1"/>
</dbReference>
<evidence type="ECO:0000313" key="8">
    <source>
        <dbReference type="Proteomes" id="UP000244722"/>
    </source>
</evidence>
<dbReference type="Gene3D" id="1.10.630.10">
    <property type="entry name" value="Cytochrome P450"/>
    <property type="match status" value="1"/>
</dbReference>
<dbReference type="PANTHER" id="PTHR24305:SF166">
    <property type="entry name" value="CYTOCHROME P450 12A4, MITOCHONDRIAL-RELATED"/>
    <property type="match status" value="1"/>
</dbReference>
<dbReference type="PRINTS" id="PR00463">
    <property type="entry name" value="EP450I"/>
</dbReference>
<dbReference type="InterPro" id="IPR001128">
    <property type="entry name" value="Cyt_P450"/>
</dbReference>
<organism evidence="7 8">
    <name type="scientific">Tuber borchii</name>
    <name type="common">White truffle</name>
    <dbReference type="NCBI Taxonomy" id="42251"/>
    <lineage>
        <taxon>Eukaryota</taxon>
        <taxon>Fungi</taxon>
        <taxon>Dikarya</taxon>
        <taxon>Ascomycota</taxon>
        <taxon>Pezizomycotina</taxon>
        <taxon>Pezizomycetes</taxon>
        <taxon>Pezizales</taxon>
        <taxon>Tuberaceae</taxon>
        <taxon>Tuber</taxon>
    </lineage>
</organism>
<dbReference type="OrthoDB" id="1470350at2759"/>
<dbReference type="STRING" id="42251.A0A2T6ZFS2"/>
<dbReference type="InterPro" id="IPR050121">
    <property type="entry name" value="Cytochrome_P450_monoxygenase"/>
</dbReference>
<keyword evidence="3 5" id="KW-0479">Metal-binding</keyword>
<sequence>MGTLLILVVCFGAAIAAYTISSIIHLLYNIREVRKSGLPYIILPWHEMNLFHVLTCGFNRDLWQYLPQWTYFKIFWRDWCHHTKFELFEKYGDVICAVSPGGVTIYVGSVEVARQMYERRNDFPKATKVYEYVRFYGDNVLTLEGAEWRRHSRYTHPPFNEGVHKVVWDEGVKQARAAVNVWSRQNSCLNIGRDLRTISMNVLSLSNFGVAMPFDYESETTEHFGWRNIPPGHKMSYGSTVNHVLDNIIPLAIAPKWLLRNGPESLKRIGQSYDELGIYLKELTQDDGKSGASDGGNLLRALVKASAGDGPGKGSRLTDAEVFGNAFIFAVAGLETTTGTLHYAIMYLALNPDVQDWLYTDLQEALKDEDQDPSKWEYGKVYPKMASVLCVIHETLRLNAPHMHIPKWTAGKYQPVNWKGKQCLIPPGASAYITTTALHYNPSLWGDTVNGFHPQKWDLRSSSEGWVRTDPKTGVKTPITPSETPRIGTQSAPYCYLRTPVKGAFAPFSDGWRACVGKNFALVEMAAVLAVLFRDCSVRIKRQEGETQGMADNRGKSAISNSKSYLTVMIRHDVELEWIRR</sequence>
<proteinExistence type="inferred from homology"/>